<protein>
    <submittedName>
        <fullName evidence="4">Uncharacterized protein</fullName>
    </submittedName>
</protein>
<reference evidence="4" key="1">
    <citation type="submission" date="2020-04" db="EMBL/GenBank/DDBJ databases">
        <title>Draft genome resource of the tomato pathogen Pseudocercospora fuligena.</title>
        <authorList>
            <person name="Zaccaron A."/>
        </authorList>
    </citation>
    <scope>NUCLEOTIDE SEQUENCE</scope>
    <source>
        <strain evidence="4">PF001</strain>
    </source>
</reference>
<evidence type="ECO:0000256" key="1">
    <source>
        <dbReference type="SAM" id="MobiDB-lite"/>
    </source>
</evidence>
<dbReference type="InterPro" id="IPR039438">
    <property type="entry name" value="At2g23090-like_Znf"/>
</dbReference>
<dbReference type="Proteomes" id="UP000660729">
    <property type="component" value="Unassembled WGS sequence"/>
</dbReference>
<organism evidence="4 5">
    <name type="scientific">Pseudocercospora fuligena</name>
    <dbReference type="NCBI Taxonomy" id="685502"/>
    <lineage>
        <taxon>Eukaryota</taxon>
        <taxon>Fungi</taxon>
        <taxon>Dikarya</taxon>
        <taxon>Ascomycota</taxon>
        <taxon>Pezizomycotina</taxon>
        <taxon>Dothideomycetes</taxon>
        <taxon>Dothideomycetidae</taxon>
        <taxon>Mycosphaerellales</taxon>
        <taxon>Mycosphaerellaceae</taxon>
        <taxon>Pseudocercospora</taxon>
    </lineage>
</organism>
<dbReference type="Gene3D" id="4.10.1050.10">
    <property type="entry name" value="At2g23090-like"/>
    <property type="match status" value="1"/>
</dbReference>
<feature type="region of interest" description="Disordered" evidence="1">
    <location>
        <begin position="18"/>
        <end position="75"/>
    </location>
</feature>
<gene>
    <name evidence="4" type="ORF">HII31_12886</name>
</gene>
<dbReference type="PANTHER" id="PTHR33788:SF1">
    <property type="entry name" value="ZINC-BINDING PROTEIN"/>
    <property type="match status" value="1"/>
</dbReference>
<evidence type="ECO:0000313" key="5">
    <source>
        <dbReference type="Proteomes" id="UP000660729"/>
    </source>
</evidence>
<dbReference type="EMBL" id="JABCIY010000309">
    <property type="protein sequence ID" value="KAF7185784.1"/>
    <property type="molecule type" value="Genomic_DNA"/>
</dbReference>
<keyword evidence="5" id="KW-1185">Reference proteome</keyword>
<feature type="compositionally biased region" description="Basic and acidic residues" evidence="1">
    <location>
        <begin position="51"/>
        <end position="64"/>
    </location>
</feature>
<proteinExistence type="predicted"/>
<dbReference type="InterPro" id="IPR007513">
    <property type="entry name" value="SERF-like_N"/>
</dbReference>
<dbReference type="Pfam" id="PF12907">
    <property type="entry name" value="zf-met2"/>
    <property type="match status" value="1"/>
</dbReference>
<comment type="caution">
    <text evidence="4">The sequence shown here is derived from an EMBL/GenBank/DDBJ whole genome shotgun (WGS) entry which is preliminary data.</text>
</comment>
<evidence type="ECO:0000259" key="3">
    <source>
        <dbReference type="Pfam" id="PF12907"/>
    </source>
</evidence>
<dbReference type="Pfam" id="PF04419">
    <property type="entry name" value="SERF-like_N"/>
    <property type="match status" value="1"/>
</dbReference>
<dbReference type="InterPro" id="IPR026939">
    <property type="entry name" value="ZNF706/At2g23090_sf"/>
</dbReference>
<name>A0A8H6R619_9PEZI</name>
<feature type="compositionally biased region" description="Polar residues" evidence="1">
    <location>
        <begin position="65"/>
        <end position="75"/>
    </location>
</feature>
<dbReference type="AlphaFoldDB" id="A0A8H6R619"/>
<evidence type="ECO:0000313" key="4">
    <source>
        <dbReference type="EMBL" id="KAF7185784.1"/>
    </source>
</evidence>
<sequence length="113" mass="12585">MKKRWLEPHLFLLPCKQFPARSNSHDPHNNLNSQATSLHAATMGNGAKAQQKRERAGGKNEKKGPTSQLKSNSAAQTIKCKTCFTSFQSTTQRKALDEHAANKHSKTYDDCFA</sequence>
<dbReference type="InterPro" id="IPR039713">
    <property type="entry name" value="At2g23090-like"/>
</dbReference>
<feature type="domain" description="At2g23090-like zinc-binding" evidence="3">
    <location>
        <begin position="79"/>
        <end position="112"/>
    </location>
</feature>
<dbReference type="SUPFAM" id="SSF118359">
    <property type="entry name" value="Expressed protein At2g23090/F21P24.15"/>
    <property type="match status" value="1"/>
</dbReference>
<feature type="domain" description="Small EDRK-rich factor-like N-terminal" evidence="2">
    <location>
        <begin position="43"/>
        <end position="75"/>
    </location>
</feature>
<evidence type="ECO:0000259" key="2">
    <source>
        <dbReference type="Pfam" id="PF04419"/>
    </source>
</evidence>
<dbReference type="OrthoDB" id="370932at2759"/>
<dbReference type="PANTHER" id="PTHR33788">
    <property type="entry name" value="OS07G0114300 PROTEIN"/>
    <property type="match status" value="1"/>
</dbReference>
<feature type="compositionally biased region" description="Polar residues" evidence="1">
    <location>
        <begin position="29"/>
        <end position="39"/>
    </location>
</feature>
<accession>A0A8H6R619</accession>